<gene>
    <name evidence="2" type="ORF">SEMRO_286_G108240.1</name>
</gene>
<evidence type="ECO:0000313" key="2">
    <source>
        <dbReference type="EMBL" id="CAB9506943.1"/>
    </source>
</evidence>
<feature type="compositionally biased region" description="Low complexity" evidence="1">
    <location>
        <begin position="24"/>
        <end position="39"/>
    </location>
</feature>
<evidence type="ECO:0000256" key="1">
    <source>
        <dbReference type="SAM" id="MobiDB-lite"/>
    </source>
</evidence>
<comment type="caution">
    <text evidence="2">The sequence shown here is derived from an EMBL/GenBank/DDBJ whole genome shotgun (WGS) entry which is preliminary data.</text>
</comment>
<dbReference type="EMBL" id="CAICTM010000285">
    <property type="protein sequence ID" value="CAB9506943.1"/>
    <property type="molecule type" value="Genomic_DNA"/>
</dbReference>
<name>A0A9N8DPV4_9STRA</name>
<keyword evidence="3" id="KW-1185">Reference proteome</keyword>
<feature type="compositionally biased region" description="Polar residues" evidence="1">
    <location>
        <begin position="197"/>
        <end position="214"/>
    </location>
</feature>
<organism evidence="2 3">
    <name type="scientific">Seminavis robusta</name>
    <dbReference type="NCBI Taxonomy" id="568900"/>
    <lineage>
        <taxon>Eukaryota</taxon>
        <taxon>Sar</taxon>
        <taxon>Stramenopiles</taxon>
        <taxon>Ochrophyta</taxon>
        <taxon>Bacillariophyta</taxon>
        <taxon>Bacillariophyceae</taxon>
        <taxon>Bacillariophycidae</taxon>
        <taxon>Naviculales</taxon>
        <taxon>Naviculaceae</taxon>
        <taxon>Seminavis</taxon>
    </lineage>
</organism>
<feature type="region of interest" description="Disordered" evidence="1">
    <location>
        <begin position="114"/>
        <end position="254"/>
    </location>
</feature>
<reference evidence="2" key="1">
    <citation type="submission" date="2020-06" db="EMBL/GenBank/DDBJ databases">
        <authorList>
            <consortium name="Plant Systems Biology data submission"/>
        </authorList>
    </citation>
    <scope>NUCLEOTIDE SEQUENCE</scope>
    <source>
        <strain evidence="2">D6</strain>
    </source>
</reference>
<evidence type="ECO:0000313" key="3">
    <source>
        <dbReference type="Proteomes" id="UP001153069"/>
    </source>
</evidence>
<feature type="compositionally biased region" description="Polar residues" evidence="1">
    <location>
        <begin position="156"/>
        <end position="167"/>
    </location>
</feature>
<accession>A0A9N8DPV4</accession>
<proteinExistence type="predicted"/>
<protein>
    <submittedName>
        <fullName evidence="2">Uncharacterized protein</fullName>
    </submittedName>
</protein>
<feature type="region of interest" description="Disordered" evidence="1">
    <location>
        <begin position="1"/>
        <end position="58"/>
    </location>
</feature>
<sequence length="254" mass="28083">MNPPRKRLGAVERLGKSSGPDPKVSLSSRNLNRSRVGNLYEKASSRGSRTKQALERHGEISRDVAVALGGNQHMRGTKKRKVFDEGMATFGEQMKDRGRERAIRIHHANLERRANAANGSIVNPNKKKKNAPAASKENFRFGSSTAIIPNAKTKNRQNFGKQPSSAAIQPPKASSGGKNSTMTSLQIENERKAKSIEQLTQQLDNAQKKSQQAEQHIRSLQEENSQLKKKPRKRQSTTSLKKQGNSAVDAIEID</sequence>
<dbReference type="Proteomes" id="UP001153069">
    <property type="component" value="Unassembled WGS sequence"/>
</dbReference>
<feature type="compositionally biased region" description="Polar residues" evidence="1">
    <location>
        <begin position="236"/>
        <end position="246"/>
    </location>
</feature>
<feature type="compositionally biased region" description="Polar residues" evidence="1">
    <location>
        <begin position="176"/>
        <end position="187"/>
    </location>
</feature>
<dbReference type="OrthoDB" id="193716at2759"/>
<dbReference type="AlphaFoldDB" id="A0A9N8DPV4"/>